<dbReference type="PANTHER" id="PTHR34215:SF1">
    <property type="entry name" value="YLXR DOMAIN-CONTAINING PROTEIN"/>
    <property type="match status" value="1"/>
</dbReference>
<dbReference type="NCBIfam" id="NF047356">
    <property type="entry name" value="RNA_bind_RnpM"/>
    <property type="match status" value="1"/>
</dbReference>
<dbReference type="RefSeq" id="WP_342453104.1">
    <property type="nucleotide sequence ID" value="NZ_JAGGKC010000006.1"/>
</dbReference>
<sequence>MKTKKIPMRMCTGCMEMKPKKDLIRVVRSSEGEISIDMKGKKPGRGAYVCRDEACLKLSFKSKRLSKNLEADISEEIFAALNEAIKSE</sequence>
<proteinExistence type="predicted"/>
<dbReference type="Pfam" id="PF04296">
    <property type="entry name" value="YlxR"/>
    <property type="match status" value="1"/>
</dbReference>
<reference evidence="2 3" key="1">
    <citation type="submission" date="2021-03" db="EMBL/GenBank/DDBJ databases">
        <title>Genomic Encyclopedia of Type Strains, Phase IV (KMG-IV): sequencing the most valuable type-strain genomes for metagenomic binning, comparative biology and taxonomic classification.</title>
        <authorList>
            <person name="Goeker M."/>
        </authorList>
    </citation>
    <scope>NUCLEOTIDE SEQUENCE [LARGE SCALE GENOMIC DNA]</scope>
    <source>
        <strain evidence="2 3">DSM 6139</strain>
    </source>
</reference>
<dbReference type="CDD" id="cd00279">
    <property type="entry name" value="YlxR"/>
    <property type="match status" value="1"/>
</dbReference>
<dbReference type="InterPro" id="IPR007393">
    <property type="entry name" value="YlxR_dom"/>
</dbReference>
<dbReference type="PANTHER" id="PTHR34215">
    <property type="entry name" value="BLL0784 PROTEIN"/>
    <property type="match status" value="1"/>
</dbReference>
<protein>
    <submittedName>
        <fullName evidence="2">RNA-binding protein YlxR (DUF448 family)</fullName>
    </submittedName>
</protein>
<name>A0ABS4G2E6_9CLOT</name>
<dbReference type="InterPro" id="IPR035931">
    <property type="entry name" value="YlxR-like_sf"/>
</dbReference>
<evidence type="ECO:0000259" key="1">
    <source>
        <dbReference type="Pfam" id="PF04296"/>
    </source>
</evidence>
<dbReference type="Gene3D" id="3.30.1230.10">
    <property type="entry name" value="YlxR-like"/>
    <property type="match status" value="1"/>
</dbReference>
<comment type="caution">
    <text evidence="2">The sequence shown here is derived from an EMBL/GenBank/DDBJ whole genome shotgun (WGS) entry which is preliminary data.</text>
</comment>
<dbReference type="InterPro" id="IPR037465">
    <property type="entry name" value="YlxR"/>
</dbReference>
<keyword evidence="3" id="KW-1185">Reference proteome</keyword>
<evidence type="ECO:0000313" key="2">
    <source>
        <dbReference type="EMBL" id="MBP1918515.1"/>
    </source>
</evidence>
<accession>A0ABS4G2E6</accession>
<dbReference type="SUPFAM" id="SSF64376">
    <property type="entry name" value="YlxR-like"/>
    <property type="match status" value="1"/>
</dbReference>
<dbReference type="EMBL" id="JAGGKC010000006">
    <property type="protein sequence ID" value="MBP1918515.1"/>
    <property type="molecule type" value="Genomic_DNA"/>
</dbReference>
<evidence type="ECO:0000313" key="3">
    <source>
        <dbReference type="Proteomes" id="UP001519271"/>
    </source>
</evidence>
<organism evidence="2 3">
    <name type="scientific">Youngiibacter multivorans</name>
    <dbReference type="NCBI Taxonomy" id="937251"/>
    <lineage>
        <taxon>Bacteria</taxon>
        <taxon>Bacillati</taxon>
        <taxon>Bacillota</taxon>
        <taxon>Clostridia</taxon>
        <taxon>Eubacteriales</taxon>
        <taxon>Clostridiaceae</taxon>
        <taxon>Youngiibacter</taxon>
    </lineage>
</organism>
<feature type="domain" description="YlxR" evidence="1">
    <location>
        <begin position="9"/>
        <end position="82"/>
    </location>
</feature>
<gene>
    <name evidence="2" type="ORF">J2Z34_000991</name>
</gene>
<dbReference type="Proteomes" id="UP001519271">
    <property type="component" value="Unassembled WGS sequence"/>
</dbReference>